<reference evidence="2" key="1">
    <citation type="submission" date="2021-02" db="EMBL/GenBank/DDBJ databases">
        <title>First Annotated Genome of the Yellow-green Alga Tribonema minus.</title>
        <authorList>
            <person name="Mahan K.M."/>
        </authorList>
    </citation>
    <scope>NUCLEOTIDE SEQUENCE</scope>
    <source>
        <strain evidence="2">UTEX B ZZ1240</strain>
    </source>
</reference>
<feature type="region of interest" description="Disordered" evidence="1">
    <location>
        <begin position="32"/>
        <end position="53"/>
    </location>
</feature>
<gene>
    <name evidence="2" type="ORF">JKP88DRAFT_328497</name>
</gene>
<keyword evidence="3" id="KW-1185">Reference proteome</keyword>
<evidence type="ECO:0000313" key="3">
    <source>
        <dbReference type="Proteomes" id="UP000664859"/>
    </source>
</evidence>
<accession>A0A835YPC5</accession>
<feature type="region of interest" description="Disordered" evidence="1">
    <location>
        <begin position="242"/>
        <end position="274"/>
    </location>
</feature>
<organism evidence="2 3">
    <name type="scientific">Tribonema minus</name>
    <dbReference type="NCBI Taxonomy" id="303371"/>
    <lineage>
        <taxon>Eukaryota</taxon>
        <taxon>Sar</taxon>
        <taxon>Stramenopiles</taxon>
        <taxon>Ochrophyta</taxon>
        <taxon>PX clade</taxon>
        <taxon>Xanthophyceae</taxon>
        <taxon>Tribonematales</taxon>
        <taxon>Tribonemataceae</taxon>
        <taxon>Tribonema</taxon>
    </lineage>
</organism>
<protein>
    <submittedName>
        <fullName evidence="2">Uncharacterized protein</fullName>
    </submittedName>
</protein>
<proteinExistence type="predicted"/>
<sequence>MQPHGCFAAAAATSQVATAAVPAPGAVSVAAAPSDAADSPSKRKRSLSGVRRAGDSSSMLASAAGQAQLKVQVFGTLPESTSLLGTRELHLMEACMQEILNFVPLVSPAVLQQAVMEYSAEQGGEAPGIESDRRQARAAVLWACIGNGATLQADASAVVYGERGQDFLKECFDTACEEALSAHLLLAMFWGQLGEFEKRRRYVHFAEVMTYELDEVPPNLSISLTFMKALVTCNAQVTNHPHSIEDLPAPRAPHAAPDNHNNNNTPSAARHSTVDATQHQVLRALSFGLTTICQKTDPVPRALILAPLDAALDAMRAAAPLDGGGWHSDMALVVLQGMRALLLRGGAGAGARAAEAAAEADAAMHAVAAAVRVRPTLCTFPLCYHMCHLAAHALHRLRCADEYGALQRGLAPLQGKLALSLAYCTLPPLEDPESQDWPPICSKPDCSSLVWHRGASTLVMLSSGCAHATPCAGTPAPAAVVIDVGASAALGHAQARLE</sequence>
<evidence type="ECO:0000313" key="2">
    <source>
        <dbReference type="EMBL" id="KAG5178784.1"/>
    </source>
</evidence>
<dbReference type="Proteomes" id="UP000664859">
    <property type="component" value="Unassembled WGS sequence"/>
</dbReference>
<dbReference type="EMBL" id="JAFCMP010000512">
    <property type="protein sequence ID" value="KAG5178784.1"/>
    <property type="molecule type" value="Genomic_DNA"/>
</dbReference>
<name>A0A835YPC5_9STRA</name>
<dbReference type="AlphaFoldDB" id="A0A835YPC5"/>
<comment type="caution">
    <text evidence="2">The sequence shown here is derived from an EMBL/GenBank/DDBJ whole genome shotgun (WGS) entry which is preliminary data.</text>
</comment>
<evidence type="ECO:0000256" key="1">
    <source>
        <dbReference type="SAM" id="MobiDB-lite"/>
    </source>
</evidence>
<feature type="compositionally biased region" description="Low complexity" evidence="1">
    <location>
        <begin position="252"/>
        <end position="269"/>
    </location>
</feature>